<keyword evidence="6 10" id="KW-0732">Signal</keyword>
<dbReference type="InterPro" id="IPR016166">
    <property type="entry name" value="FAD-bd_PCMH"/>
</dbReference>
<keyword evidence="7" id="KW-0274">FAD</keyword>
<evidence type="ECO:0000256" key="4">
    <source>
        <dbReference type="ARBA" id="ARBA00022589"/>
    </source>
</evidence>
<protein>
    <recommendedName>
        <fullName evidence="11">FAD-binding PCMH-type domain-containing protein</fullName>
    </recommendedName>
</protein>
<dbReference type="PROSITE" id="PS51387">
    <property type="entry name" value="FAD_PCMH"/>
    <property type="match status" value="1"/>
</dbReference>
<feature type="signal peptide" evidence="10">
    <location>
        <begin position="1"/>
        <end position="24"/>
    </location>
</feature>
<dbReference type="InterPro" id="IPR012951">
    <property type="entry name" value="BBE"/>
</dbReference>
<comment type="similarity">
    <text evidence="3">Belongs to the oxygen-dependent FAD-linked oxidoreductase family.</text>
</comment>
<feature type="domain" description="FAD-binding PCMH-type" evidence="11">
    <location>
        <begin position="72"/>
        <end position="249"/>
    </location>
</feature>
<evidence type="ECO:0000256" key="8">
    <source>
        <dbReference type="ARBA" id="ARBA00023157"/>
    </source>
</evidence>
<dbReference type="InterPro" id="IPR006094">
    <property type="entry name" value="Oxid_FAD_bind_N"/>
</dbReference>
<evidence type="ECO:0000256" key="5">
    <source>
        <dbReference type="ARBA" id="ARBA00022630"/>
    </source>
</evidence>
<evidence type="ECO:0000313" key="12">
    <source>
        <dbReference type="EMBL" id="KAL3515113.1"/>
    </source>
</evidence>
<dbReference type="Proteomes" id="UP001630127">
    <property type="component" value="Unassembled WGS sequence"/>
</dbReference>
<dbReference type="SUPFAM" id="SSF56176">
    <property type="entry name" value="FAD-binding/transporter-associated domain-like"/>
    <property type="match status" value="1"/>
</dbReference>
<dbReference type="InterPro" id="IPR016167">
    <property type="entry name" value="FAD-bd_PCMH_sub1"/>
</dbReference>
<evidence type="ECO:0000256" key="6">
    <source>
        <dbReference type="ARBA" id="ARBA00022729"/>
    </source>
</evidence>
<dbReference type="Pfam" id="PF01565">
    <property type="entry name" value="FAD_binding_4"/>
    <property type="match status" value="1"/>
</dbReference>
<dbReference type="PANTHER" id="PTHR32448">
    <property type="entry name" value="OS08G0158400 PROTEIN"/>
    <property type="match status" value="1"/>
</dbReference>
<evidence type="ECO:0000313" key="13">
    <source>
        <dbReference type="Proteomes" id="UP001630127"/>
    </source>
</evidence>
<dbReference type="InterPro" id="IPR036318">
    <property type="entry name" value="FAD-bd_PCMH-like_sf"/>
</dbReference>
<evidence type="ECO:0000256" key="2">
    <source>
        <dbReference type="ARBA" id="ARBA00004913"/>
    </source>
</evidence>
<comment type="cofactor">
    <cofactor evidence="1">
        <name>FAD</name>
        <dbReference type="ChEBI" id="CHEBI:57692"/>
    </cofactor>
</comment>
<organism evidence="12 13">
    <name type="scientific">Cinchona calisaya</name>
    <dbReference type="NCBI Taxonomy" id="153742"/>
    <lineage>
        <taxon>Eukaryota</taxon>
        <taxon>Viridiplantae</taxon>
        <taxon>Streptophyta</taxon>
        <taxon>Embryophyta</taxon>
        <taxon>Tracheophyta</taxon>
        <taxon>Spermatophyta</taxon>
        <taxon>Magnoliopsida</taxon>
        <taxon>eudicotyledons</taxon>
        <taxon>Gunneridae</taxon>
        <taxon>Pentapetalae</taxon>
        <taxon>asterids</taxon>
        <taxon>lamiids</taxon>
        <taxon>Gentianales</taxon>
        <taxon>Rubiaceae</taxon>
        <taxon>Cinchonoideae</taxon>
        <taxon>Cinchoneae</taxon>
        <taxon>Cinchona</taxon>
    </lineage>
</organism>
<dbReference type="Gene3D" id="3.30.43.10">
    <property type="entry name" value="Uridine Diphospho-n-acetylenolpyruvylglucosamine Reductase, domain 2"/>
    <property type="match status" value="1"/>
</dbReference>
<dbReference type="AlphaFoldDB" id="A0ABD2Z6L3"/>
<proteinExistence type="inferred from homology"/>
<gene>
    <name evidence="12" type="ORF">ACH5RR_022015</name>
</gene>
<keyword evidence="4" id="KW-0017">Alkaloid metabolism</keyword>
<dbReference type="EMBL" id="JBJUIK010000010">
    <property type="protein sequence ID" value="KAL3515113.1"/>
    <property type="molecule type" value="Genomic_DNA"/>
</dbReference>
<evidence type="ECO:0000256" key="10">
    <source>
        <dbReference type="SAM" id="SignalP"/>
    </source>
</evidence>
<reference evidence="12 13" key="1">
    <citation type="submission" date="2024-11" db="EMBL/GenBank/DDBJ databases">
        <title>A near-complete genome assembly of Cinchona calisaya.</title>
        <authorList>
            <person name="Lian D.C."/>
            <person name="Zhao X.W."/>
            <person name="Wei L."/>
        </authorList>
    </citation>
    <scope>NUCLEOTIDE SEQUENCE [LARGE SCALE GENOMIC DNA]</scope>
    <source>
        <tissue evidence="12">Nenye</tissue>
    </source>
</reference>
<feature type="chain" id="PRO_5044888896" description="FAD-binding PCMH-type domain-containing protein" evidence="10">
    <location>
        <begin position="25"/>
        <end position="532"/>
    </location>
</feature>
<sequence>METSNTSFILAYFILLLVIQQVQSAWINHDVYLKCLQSQNSNSISKVAYTPKNSSFSSILLSAEQNLRPASTSPLKPTLILTPFHESHIQAAIYCAKKQGIQIRVRSGGHDYEGLSYTSPSKHPFVIVDLRNFSSISIDTESSTAWIQGGATLGELYHKIAENSKTLAFAAGVCPTVGVGGHFSGGGYGMMSRKFGLAVDHIIDAKIIDVNGRILDRQSMGEDLFWAIRGGGGGTFGIIIAWKVELLPVPEIITVFNLTKTLDQNATQLLHKWQYIADKIDPNLLIRPRITNVNSSQNGKITLQATFNSLFLGGVDELLSVMNRSFPELSLVKEDCTEMSWIESILFFAGFATSESVDVLLSRTLLGIAYFKGKSDFVKQPISENGLEAIWKRMLEEVDGLVEMEFSPYGGRLSEISEYATPFPHRAGNIYMLHYGAVWGSSSESEEKLTWIRRLYSYMASYVSSSPREAYVNYRDLDLGVNNDGNHPSYKAASIWGTKYFKNNFERLVHIKTEVDPSDFFRNEQSIPPFSS</sequence>
<keyword evidence="8" id="KW-1015">Disulfide bond</keyword>
<evidence type="ECO:0000256" key="1">
    <source>
        <dbReference type="ARBA" id="ARBA00001974"/>
    </source>
</evidence>
<evidence type="ECO:0000256" key="9">
    <source>
        <dbReference type="ARBA" id="ARBA00023180"/>
    </source>
</evidence>
<keyword evidence="5" id="KW-0285">Flavoprotein</keyword>
<comment type="pathway">
    <text evidence="2">Alkaloid biosynthesis.</text>
</comment>
<evidence type="ECO:0000256" key="3">
    <source>
        <dbReference type="ARBA" id="ARBA00005466"/>
    </source>
</evidence>
<dbReference type="Gene3D" id="3.30.465.10">
    <property type="match status" value="1"/>
</dbReference>
<dbReference type="Gene3D" id="3.40.462.20">
    <property type="match status" value="1"/>
</dbReference>
<name>A0ABD2Z6L3_9GENT</name>
<evidence type="ECO:0000256" key="7">
    <source>
        <dbReference type="ARBA" id="ARBA00022827"/>
    </source>
</evidence>
<dbReference type="InterPro" id="IPR016169">
    <property type="entry name" value="FAD-bd_PCMH_sub2"/>
</dbReference>
<evidence type="ECO:0000259" key="11">
    <source>
        <dbReference type="PROSITE" id="PS51387"/>
    </source>
</evidence>
<keyword evidence="13" id="KW-1185">Reference proteome</keyword>
<accession>A0ABD2Z6L3</accession>
<dbReference type="FunFam" id="3.30.43.10:FF:000004">
    <property type="entry name" value="Berberine bridge enzyme-like 15"/>
    <property type="match status" value="1"/>
</dbReference>
<keyword evidence="9" id="KW-0325">Glycoprotein</keyword>
<comment type="caution">
    <text evidence="12">The sequence shown here is derived from an EMBL/GenBank/DDBJ whole genome shotgun (WGS) entry which is preliminary data.</text>
</comment>
<dbReference type="Pfam" id="PF08031">
    <property type="entry name" value="BBE"/>
    <property type="match status" value="1"/>
</dbReference>